<dbReference type="Proteomes" id="UP000431269">
    <property type="component" value="Chromosome"/>
</dbReference>
<dbReference type="InterPro" id="IPR014346">
    <property type="entry name" value="Prenyl_protease-related"/>
</dbReference>
<protein>
    <submittedName>
        <fullName evidence="10">Exosortase E/protease, VPEID-CTERM system</fullName>
    </submittedName>
</protein>
<evidence type="ECO:0000256" key="4">
    <source>
        <dbReference type="ARBA" id="ARBA00022692"/>
    </source>
</evidence>
<evidence type="ECO:0000256" key="5">
    <source>
        <dbReference type="ARBA" id="ARBA00022801"/>
    </source>
</evidence>
<dbReference type="GO" id="GO:0005886">
    <property type="term" value="C:plasma membrane"/>
    <property type="evidence" value="ECO:0007669"/>
    <property type="project" value="UniProtKB-SubCell"/>
</dbReference>
<feature type="transmembrane region" description="Helical" evidence="8">
    <location>
        <begin position="391"/>
        <end position="411"/>
    </location>
</feature>
<dbReference type="InterPro" id="IPR026420">
    <property type="entry name" value="Exo_VPEID"/>
</dbReference>
<keyword evidence="2" id="KW-1003">Cell membrane</keyword>
<comment type="subcellular location">
    <subcellularLocation>
        <location evidence="1">Cell membrane</location>
        <topology evidence="1">Multi-pass membrane protein</topology>
    </subcellularLocation>
</comment>
<evidence type="ECO:0000256" key="7">
    <source>
        <dbReference type="ARBA" id="ARBA00023136"/>
    </source>
</evidence>
<dbReference type="NCBIfam" id="TIGR03008">
    <property type="entry name" value="pepcterm_CAAX"/>
    <property type="match status" value="1"/>
</dbReference>
<dbReference type="InterPro" id="IPR026392">
    <property type="entry name" value="Exo/Archaeosortase_dom"/>
</dbReference>
<feature type="transmembrane region" description="Helical" evidence="8">
    <location>
        <begin position="61"/>
        <end position="79"/>
    </location>
</feature>
<sequence>MNIGDRAAHAPKTWRIGARGAALALLLLVEIVLLDGAYSFRDIVGGAPSPAWRVFNDTLQVLVYVALYAGIAFCFLAFAQSRAIVADWLTDARTHRWGRWLGAQTVLFLGLLAALSALSGANATPWAGVSLWMAAAGAMVVCAVIALAPISFWFGFARKHAGHAIVALAFGALTYAAIEFSRNSWHDLSAATLYTSHWLLQLYEPSAFIDVPNRMLGALDFRVIIGAPCSGYEGVGLVLGMMSFYIFAFRRDLRFPHVLVLLPLGALTIWVLNAVRLTLLVSMGAHVSPEVAINGFHSQAGWVFFLTVTISLMLIAHRAPIFRAHPVVDKKQERDPALYLAAALLTPFAALMAARIGGAVFGDSSRWAGVLLIAIPVATIWIYRDAIRGQLAKIGAEPWLVGLAVGGLWIVTEPAAETSTLGAWLETQPPAAAAAWLALRIFGFALIVPIVEELAFRGYLHRALISRRFEAVAPGAFTWVALIVTSVLFGALHGRWLAGALAGAAFAITLYRSKTLSGAIAAHVAANGIIAIYAVMMERWELL</sequence>
<keyword evidence="11" id="KW-1185">Reference proteome</keyword>
<evidence type="ECO:0000313" key="11">
    <source>
        <dbReference type="Proteomes" id="UP000431269"/>
    </source>
</evidence>
<feature type="transmembrane region" description="Helical" evidence="8">
    <location>
        <begin position="21"/>
        <end position="41"/>
    </location>
</feature>
<organism evidence="10 11">
    <name type="scientific">Terricaulis silvestris</name>
    <dbReference type="NCBI Taxonomy" id="2686094"/>
    <lineage>
        <taxon>Bacteria</taxon>
        <taxon>Pseudomonadati</taxon>
        <taxon>Pseudomonadota</taxon>
        <taxon>Alphaproteobacteria</taxon>
        <taxon>Caulobacterales</taxon>
        <taxon>Caulobacteraceae</taxon>
        <taxon>Terricaulis</taxon>
    </lineage>
</organism>
<dbReference type="PANTHER" id="PTHR36435:SF1">
    <property type="entry name" value="CAAX AMINO TERMINAL PROTEASE FAMILY PROTEIN"/>
    <property type="match status" value="1"/>
</dbReference>
<dbReference type="GO" id="GO:0080120">
    <property type="term" value="P:CAAX-box protein maturation"/>
    <property type="evidence" value="ECO:0007669"/>
    <property type="project" value="UniProtKB-ARBA"/>
</dbReference>
<keyword evidence="3 10" id="KW-0645">Protease</keyword>
<dbReference type="PANTHER" id="PTHR36435">
    <property type="entry name" value="SLR1288 PROTEIN"/>
    <property type="match status" value="1"/>
</dbReference>
<feature type="transmembrane region" description="Helical" evidence="8">
    <location>
        <begin position="100"/>
        <end position="119"/>
    </location>
</feature>
<dbReference type="NCBIfam" id="TIGR04178">
    <property type="entry name" value="exo_archaeo"/>
    <property type="match status" value="1"/>
</dbReference>
<dbReference type="Pfam" id="PF02517">
    <property type="entry name" value="Rce1-like"/>
    <property type="match status" value="1"/>
</dbReference>
<evidence type="ECO:0000256" key="3">
    <source>
        <dbReference type="ARBA" id="ARBA00022670"/>
    </source>
</evidence>
<feature type="domain" description="CAAX prenyl protease 2/Lysostaphin resistance protein A-like" evidence="9">
    <location>
        <begin position="435"/>
        <end position="528"/>
    </location>
</feature>
<feature type="transmembrane region" description="Helical" evidence="8">
    <location>
        <begin position="518"/>
        <end position="536"/>
    </location>
</feature>
<feature type="transmembrane region" description="Helical" evidence="8">
    <location>
        <begin position="337"/>
        <end position="361"/>
    </location>
</feature>
<keyword evidence="4 8" id="KW-0812">Transmembrane</keyword>
<keyword evidence="5" id="KW-0378">Hydrolase</keyword>
<feature type="transmembrane region" description="Helical" evidence="8">
    <location>
        <begin position="471"/>
        <end position="489"/>
    </location>
</feature>
<evidence type="ECO:0000256" key="2">
    <source>
        <dbReference type="ARBA" id="ARBA00022475"/>
    </source>
</evidence>
<feature type="transmembrane region" description="Helical" evidence="8">
    <location>
        <begin position="431"/>
        <end position="451"/>
    </location>
</feature>
<dbReference type="GO" id="GO:0004175">
    <property type="term" value="F:endopeptidase activity"/>
    <property type="evidence" value="ECO:0007669"/>
    <property type="project" value="UniProtKB-ARBA"/>
</dbReference>
<proteinExistence type="predicted"/>
<evidence type="ECO:0000256" key="6">
    <source>
        <dbReference type="ARBA" id="ARBA00022989"/>
    </source>
</evidence>
<dbReference type="EMBL" id="CP047045">
    <property type="protein sequence ID" value="QGZ95477.1"/>
    <property type="molecule type" value="Genomic_DNA"/>
</dbReference>
<dbReference type="GO" id="GO:0006508">
    <property type="term" value="P:proteolysis"/>
    <property type="evidence" value="ECO:0007669"/>
    <property type="project" value="UniProtKB-KW"/>
</dbReference>
<evidence type="ECO:0000256" key="1">
    <source>
        <dbReference type="ARBA" id="ARBA00004651"/>
    </source>
</evidence>
<evidence type="ECO:0000313" key="10">
    <source>
        <dbReference type="EMBL" id="QGZ95477.1"/>
    </source>
</evidence>
<reference evidence="11" key="1">
    <citation type="submission" date="2019-12" db="EMBL/GenBank/DDBJ databases">
        <title>Complete genome of Terracaulis silvestris 0127_4.</title>
        <authorList>
            <person name="Vieira S."/>
            <person name="Riedel T."/>
            <person name="Sproer C."/>
            <person name="Pascual J."/>
            <person name="Boedeker C."/>
            <person name="Overmann J."/>
        </authorList>
    </citation>
    <scope>NUCLEOTIDE SEQUENCE [LARGE SCALE GENOMIC DNA]</scope>
    <source>
        <strain evidence="11">0127_4</strain>
    </source>
</reference>
<keyword evidence="7 8" id="KW-0472">Membrane</keyword>
<feature type="transmembrane region" description="Helical" evidence="8">
    <location>
        <begin position="367"/>
        <end position="384"/>
    </location>
</feature>
<gene>
    <name evidence="10" type="ORF">DSM104635_02326</name>
</gene>
<dbReference type="KEGG" id="tsv:DSM104635_02326"/>
<accession>A0A6I6MRQ0</accession>
<keyword evidence="6 8" id="KW-1133">Transmembrane helix</keyword>
<dbReference type="InterPro" id="IPR052710">
    <property type="entry name" value="CAAX_protease"/>
</dbReference>
<feature type="transmembrane region" description="Helical" evidence="8">
    <location>
        <begin position="223"/>
        <end position="247"/>
    </location>
</feature>
<feature type="transmembrane region" description="Helical" evidence="8">
    <location>
        <begin position="161"/>
        <end position="178"/>
    </location>
</feature>
<feature type="transmembrane region" description="Helical" evidence="8">
    <location>
        <begin position="299"/>
        <end position="316"/>
    </location>
</feature>
<dbReference type="InterPro" id="IPR003675">
    <property type="entry name" value="Rce1/LyrA-like_dom"/>
</dbReference>
<dbReference type="AlphaFoldDB" id="A0A6I6MRQ0"/>
<name>A0A6I6MRQ0_9CAUL</name>
<evidence type="ECO:0000259" key="9">
    <source>
        <dbReference type="Pfam" id="PF02517"/>
    </source>
</evidence>
<dbReference type="InterPro" id="IPR019127">
    <property type="entry name" value="Exosortase"/>
</dbReference>
<evidence type="ECO:0000256" key="8">
    <source>
        <dbReference type="SAM" id="Phobius"/>
    </source>
</evidence>
<dbReference type="NCBIfam" id="TIGR04162">
    <property type="entry name" value="exo_VPEID"/>
    <property type="match status" value="1"/>
</dbReference>
<feature type="transmembrane region" description="Helical" evidence="8">
    <location>
        <begin position="259"/>
        <end position="279"/>
    </location>
</feature>
<feature type="transmembrane region" description="Helical" evidence="8">
    <location>
        <begin position="131"/>
        <end position="154"/>
    </location>
</feature>
<dbReference type="Pfam" id="PF09721">
    <property type="entry name" value="Exosortase_EpsH"/>
    <property type="match status" value="1"/>
</dbReference>